<reference evidence="3" key="1">
    <citation type="submission" date="2025-08" db="UniProtKB">
        <authorList>
            <consortium name="RefSeq"/>
        </authorList>
    </citation>
    <scope>IDENTIFICATION</scope>
</reference>
<sequence>MLTTTLQEAEEGAKHFSALNQTLMAKNAQLITDNQILQEQNDILLRERAIQKRQKEKQARKEPNSPRKGDRQAPMQLTPDVSPRLAGPPLTPRTLAKVKATIRQCSKTRDYERELKMRAEISRLRDLCNKQKRELLILKATDGRRVELEILLKQCLLDVKARLAGKRKSSTASLQWLGWTACTASNPKIVSCERCQICFAQSTSSFDPKTSRERTTGDAPKDCEATPVV</sequence>
<dbReference type="GeneID" id="34618431"/>
<dbReference type="AlphaFoldDB" id="A0A6P6RX48"/>
<gene>
    <name evidence="3" type="primary">LOC34618431</name>
</gene>
<feature type="compositionally biased region" description="Basic and acidic residues" evidence="1">
    <location>
        <begin position="209"/>
        <end position="229"/>
    </location>
</feature>
<feature type="region of interest" description="Disordered" evidence="1">
    <location>
        <begin position="205"/>
        <end position="229"/>
    </location>
</feature>
<protein>
    <submittedName>
        <fullName evidence="3">Uncharacterized protein LOC34618431</fullName>
    </submittedName>
</protein>
<keyword evidence="2" id="KW-1185">Reference proteome</keyword>
<dbReference type="OrthoDB" id="347151at2759"/>
<dbReference type="Proteomes" id="UP000515125">
    <property type="component" value="Unplaced"/>
</dbReference>
<organism evidence="2 3">
    <name type="scientific">Cyclospora cayetanensis</name>
    <dbReference type="NCBI Taxonomy" id="88456"/>
    <lineage>
        <taxon>Eukaryota</taxon>
        <taxon>Sar</taxon>
        <taxon>Alveolata</taxon>
        <taxon>Apicomplexa</taxon>
        <taxon>Conoidasida</taxon>
        <taxon>Coccidia</taxon>
        <taxon>Eucoccidiorida</taxon>
        <taxon>Eimeriorina</taxon>
        <taxon>Eimeriidae</taxon>
        <taxon>Cyclospora</taxon>
    </lineage>
</organism>
<accession>A0A6P6RX48</accession>
<evidence type="ECO:0000256" key="1">
    <source>
        <dbReference type="SAM" id="MobiDB-lite"/>
    </source>
</evidence>
<dbReference type="RefSeq" id="XP_026191952.1">
    <property type="nucleotide sequence ID" value="XM_026336167.1"/>
</dbReference>
<name>A0A6P6RX48_9EIME</name>
<proteinExistence type="predicted"/>
<feature type="compositionally biased region" description="Basic and acidic residues" evidence="1">
    <location>
        <begin position="56"/>
        <end position="71"/>
    </location>
</feature>
<evidence type="ECO:0000313" key="3">
    <source>
        <dbReference type="RefSeq" id="XP_026191952.1"/>
    </source>
</evidence>
<feature type="region of interest" description="Disordered" evidence="1">
    <location>
        <begin position="52"/>
        <end position="91"/>
    </location>
</feature>
<evidence type="ECO:0000313" key="2">
    <source>
        <dbReference type="Proteomes" id="UP000515125"/>
    </source>
</evidence>